<dbReference type="OrthoDB" id="9760494at2"/>
<feature type="domain" description="TonB-dependent receptor plug" evidence="15">
    <location>
        <begin position="62"/>
        <end position="171"/>
    </location>
</feature>
<keyword evidence="8 12" id="KW-0798">TonB box</keyword>
<dbReference type="GO" id="GO:0009279">
    <property type="term" value="C:cell outer membrane"/>
    <property type="evidence" value="ECO:0007669"/>
    <property type="project" value="UniProtKB-SubCell"/>
</dbReference>
<evidence type="ECO:0000256" key="2">
    <source>
        <dbReference type="ARBA" id="ARBA00022448"/>
    </source>
</evidence>
<dbReference type="EMBL" id="SGIS01000001">
    <property type="protein sequence ID" value="RZF66304.1"/>
    <property type="molecule type" value="Genomic_DNA"/>
</dbReference>
<evidence type="ECO:0000256" key="1">
    <source>
        <dbReference type="ARBA" id="ARBA00004571"/>
    </source>
</evidence>
<dbReference type="Pfam" id="PF00593">
    <property type="entry name" value="TonB_dep_Rec_b-barrel"/>
    <property type="match status" value="1"/>
</dbReference>
<keyword evidence="9 11" id="KW-0472">Membrane</keyword>
<comment type="caution">
    <text evidence="16">The sequence shown here is derived from an EMBL/GenBank/DDBJ whole genome shotgun (WGS) entry which is preliminary data.</text>
</comment>
<evidence type="ECO:0000259" key="14">
    <source>
        <dbReference type="Pfam" id="PF00593"/>
    </source>
</evidence>
<evidence type="ECO:0000256" key="10">
    <source>
        <dbReference type="ARBA" id="ARBA00023237"/>
    </source>
</evidence>
<evidence type="ECO:0000259" key="15">
    <source>
        <dbReference type="Pfam" id="PF07715"/>
    </source>
</evidence>
<evidence type="ECO:0000256" key="5">
    <source>
        <dbReference type="ARBA" id="ARBA00022692"/>
    </source>
</evidence>
<keyword evidence="17" id="KW-1185">Reference proteome</keyword>
<feature type="chain" id="PRO_5020460707" evidence="13">
    <location>
        <begin position="37"/>
        <end position="837"/>
    </location>
</feature>
<protein>
    <submittedName>
        <fullName evidence="16">TonB-dependent receptor</fullName>
    </submittedName>
</protein>
<dbReference type="GO" id="GO:0006826">
    <property type="term" value="P:iron ion transport"/>
    <property type="evidence" value="ECO:0007669"/>
    <property type="project" value="UniProtKB-KW"/>
</dbReference>
<evidence type="ECO:0000256" key="4">
    <source>
        <dbReference type="ARBA" id="ARBA00022496"/>
    </source>
</evidence>
<dbReference type="InterPro" id="IPR012910">
    <property type="entry name" value="Plug_dom"/>
</dbReference>
<comment type="subcellular location">
    <subcellularLocation>
        <location evidence="1 11">Cell outer membrane</location>
        <topology evidence="1 11">Multi-pass membrane protein</topology>
    </subcellularLocation>
</comment>
<keyword evidence="10 11" id="KW-0998">Cell outer membrane</keyword>
<organism evidence="16 17">
    <name type="scientific">Sphingomonas populi</name>
    <dbReference type="NCBI Taxonomy" id="2484750"/>
    <lineage>
        <taxon>Bacteria</taxon>
        <taxon>Pseudomonadati</taxon>
        <taxon>Pseudomonadota</taxon>
        <taxon>Alphaproteobacteria</taxon>
        <taxon>Sphingomonadales</taxon>
        <taxon>Sphingomonadaceae</taxon>
        <taxon>Sphingomonas</taxon>
    </lineage>
</organism>
<proteinExistence type="inferred from homology"/>
<keyword evidence="2 11" id="KW-0813">Transport</keyword>
<evidence type="ECO:0000313" key="16">
    <source>
        <dbReference type="EMBL" id="RZF66304.1"/>
    </source>
</evidence>
<feature type="signal peptide" evidence="13">
    <location>
        <begin position="1"/>
        <end position="36"/>
    </location>
</feature>
<dbReference type="Proteomes" id="UP000292085">
    <property type="component" value="Unassembled WGS sequence"/>
</dbReference>
<evidence type="ECO:0000256" key="8">
    <source>
        <dbReference type="ARBA" id="ARBA00023077"/>
    </source>
</evidence>
<dbReference type="AlphaFoldDB" id="A0A4Q6Y8A2"/>
<evidence type="ECO:0000313" key="17">
    <source>
        <dbReference type="Proteomes" id="UP000292085"/>
    </source>
</evidence>
<dbReference type="InterPro" id="IPR036942">
    <property type="entry name" value="Beta-barrel_TonB_sf"/>
</dbReference>
<keyword evidence="7" id="KW-0406">Ion transport</keyword>
<keyword evidence="3 11" id="KW-1134">Transmembrane beta strand</keyword>
<keyword evidence="4" id="KW-0410">Iron transport</keyword>
<name>A0A4Q6Y8A2_9SPHN</name>
<evidence type="ECO:0000256" key="3">
    <source>
        <dbReference type="ARBA" id="ARBA00022452"/>
    </source>
</evidence>
<sequence>MIGGNSLRNSCLSAQTRFLLMASAALSGGVVLPAHAQSGVDSESGAQAEIIVTARRKNEDILKTPITLSAITAEALAAKGTATIQDIAQSVPGMNVQNAATAGARADRSITSIQLRGFVPTTSAAQTASLFIDGAPVSTATALQALTNPERVEVIKGPQSALFGRQTFAGAINVVTKAPSNRLTGSASMSLGTRANYDVQGEISAPLVEDILSFRASGRVLGKNGSYRNAGAPGDSSLGDQMTYTGSLAVQFTPTPNLTIKAFGLATELNDGPAASGLITAQTIPGVTIGQSNCTVNGRAWFCGVAPGISNRTPSSNVAVTDTLRNFLALRTGDRLRNGTVARLLPPEDSVNGYGLVNHFRHYHVNADWNIGESGFALHSLTSWNTEKKAEMADLDNTYNVTLGVGGAIPEGAYYNFPFLIQNIGRDFSQELRTTFENGGPLHASFGGSYLLARQWNDAGSPYTGSFTANGSTQSRTYGVFGSLGYDFSEAFSLSFDGRYQIDKLYAFAAPTGFRDSINNVTLPFGSTIAYGQYKNFLPRVIGQFNWDRRNMIYASYSKGVNPGTFNTNIVSTPEPQVRARAAALGFQVVVNPEKITNYELGAKGRIFGGKVRYEVAAFLAIWSDQIQSQLETITKQAIVGDTGPATVGSLLQVSAAGNTGRTRIWGLEGNYGINLVRGLDLDLAGAYIKTYILTGTNTTVSNFYFGIPNSNFRGKENPYVSKWSGSASLAYQTPIKDNLDGFGRVDFTYKSGGWADIGNTVRAPNTNQMNVRLGVKNKTFIVEGWMTNVFNNRAYYNISSQPLINYVTPAGTGAYGALVAQLRDLRTAGVRVGVNF</sequence>
<dbReference type="InterPro" id="IPR000531">
    <property type="entry name" value="Beta-barrel_TonB"/>
</dbReference>
<keyword evidence="6" id="KW-0408">Iron</keyword>
<evidence type="ECO:0000256" key="11">
    <source>
        <dbReference type="PROSITE-ProRule" id="PRU01360"/>
    </source>
</evidence>
<accession>A0A4Q6Y8A2</accession>
<gene>
    <name evidence="16" type="ORF">EWE75_00050</name>
</gene>
<keyword evidence="13" id="KW-0732">Signal</keyword>
<dbReference type="RefSeq" id="WP_130154666.1">
    <property type="nucleotide sequence ID" value="NZ_SGIS01000001.1"/>
</dbReference>
<evidence type="ECO:0000256" key="6">
    <source>
        <dbReference type="ARBA" id="ARBA00023004"/>
    </source>
</evidence>
<evidence type="ECO:0000256" key="9">
    <source>
        <dbReference type="ARBA" id="ARBA00023136"/>
    </source>
</evidence>
<dbReference type="PANTHER" id="PTHR32552">
    <property type="entry name" value="FERRICHROME IRON RECEPTOR-RELATED"/>
    <property type="match status" value="1"/>
</dbReference>
<keyword evidence="5 11" id="KW-0812">Transmembrane</keyword>
<keyword evidence="16" id="KW-0675">Receptor</keyword>
<dbReference type="InterPro" id="IPR039426">
    <property type="entry name" value="TonB-dep_rcpt-like"/>
</dbReference>
<comment type="similarity">
    <text evidence="11 12">Belongs to the TonB-dependent receptor family.</text>
</comment>
<reference evidence="16 17" key="1">
    <citation type="submission" date="2019-02" db="EMBL/GenBank/DDBJ databases">
        <authorList>
            <person name="Li Y."/>
        </authorList>
    </citation>
    <scope>NUCLEOTIDE SEQUENCE [LARGE SCALE GENOMIC DNA]</scope>
    <source>
        <strain evidence="16 17">3-7</strain>
    </source>
</reference>
<feature type="domain" description="TonB-dependent receptor-like beta-barrel" evidence="14">
    <location>
        <begin position="343"/>
        <end position="782"/>
    </location>
</feature>
<dbReference type="PANTHER" id="PTHR32552:SF81">
    <property type="entry name" value="TONB-DEPENDENT OUTER MEMBRANE RECEPTOR"/>
    <property type="match status" value="1"/>
</dbReference>
<evidence type="ECO:0000256" key="13">
    <source>
        <dbReference type="SAM" id="SignalP"/>
    </source>
</evidence>
<dbReference type="Pfam" id="PF07715">
    <property type="entry name" value="Plug"/>
    <property type="match status" value="1"/>
</dbReference>
<evidence type="ECO:0000256" key="12">
    <source>
        <dbReference type="RuleBase" id="RU003357"/>
    </source>
</evidence>
<dbReference type="Gene3D" id="2.40.170.20">
    <property type="entry name" value="TonB-dependent receptor, beta-barrel domain"/>
    <property type="match status" value="2"/>
</dbReference>
<dbReference type="SUPFAM" id="SSF56935">
    <property type="entry name" value="Porins"/>
    <property type="match status" value="1"/>
</dbReference>
<dbReference type="PROSITE" id="PS52016">
    <property type="entry name" value="TONB_DEPENDENT_REC_3"/>
    <property type="match status" value="1"/>
</dbReference>
<evidence type="ECO:0000256" key="7">
    <source>
        <dbReference type="ARBA" id="ARBA00023065"/>
    </source>
</evidence>